<sequence>MTERPDDTQHSLRRWRLALGRFSENQLSTCMGGGACLTGSDARMDHALDHVYGRAYRQRGLTLDLESGRSRGKKRSAGLEPTQMTLPEWLGEMRDIFPQSVREDVQGHALEAFGMTELLEDAQALEEIEPKPELLAAMLSLKNRADPAAATLLRAIARRVVEDLLKRLRTKTLPALTGARARASTTSRKGSVRDIAWDRTIRANLKNYDPERKKLIVDKVRFYERRRRTMPWDIVLCVDQSGSMAPSLIHAAVMATIFASLPGVTVRFVAFDTSIVDLSDQVGDPVELLLAVQLGGGTNIGNAVTYCENRLIKVPARTLFILVSDFYEGAAPGPLLAAIRRMAGARTRLLGVAALDETGRADFDRNMAERLADAGMPVSALTPDRLADWVSETMR</sequence>
<dbReference type="Gene3D" id="3.40.50.410">
    <property type="entry name" value="von Willebrand factor, type A domain"/>
    <property type="match status" value="1"/>
</dbReference>
<protein>
    <submittedName>
        <fullName evidence="2">Mg-chelatase subunit ChlD</fullName>
    </submittedName>
</protein>
<dbReference type="Pfam" id="PF05762">
    <property type="entry name" value="VWA_CoxE"/>
    <property type="match status" value="1"/>
</dbReference>
<dbReference type="InterPro" id="IPR002035">
    <property type="entry name" value="VWF_A"/>
</dbReference>
<dbReference type="Proteomes" id="UP001549164">
    <property type="component" value="Unassembled WGS sequence"/>
</dbReference>
<dbReference type="InterPro" id="IPR036465">
    <property type="entry name" value="vWFA_dom_sf"/>
</dbReference>
<proteinExistence type="predicted"/>
<keyword evidence="3" id="KW-1185">Reference proteome</keyword>
<evidence type="ECO:0000313" key="2">
    <source>
        <dbReference type="EMBL" id="MET3601478.1"/>
    </source>
</evidence>
<feature type="domain" description="VWFA" evidence="1">
    <location>
        <begin position="231"/>
        <end position="391"/>
    </location>
</feature>
<accession>A0ABV2IEZ0</accession>
<dbReference type="SMART" id="SM00327">
    <property type="entry name" value="VWA"/>
    <property type="match status" value="1"/>
</dbReference>
<evidence type="ECO:0000313" key="3">
    <source>
        <dbReference type="Proteomes" id="UP001549164"/>
    </source>
</evidence>
<dbReference type="InterPro" id="IPR008912">
    <property type="entry name" value="Uncharacterised_CoxE"/>
</dbReference>
<comment type="caution">
    <text evidence="2">The sequence shown here is derived from an EMBL/GenBank/DDBJ whole genome shotgun (WGS) entry which is preliminary data.</text>
</comment>
<organism evidence="2 3">
    <name type="scientific">Martelella mangrovi</name>
    <dbReference type="NCBI Taxonomy" id="1397477"/>
    <lineage>
        <taxon>Bacteria</taxon>
        <taxon>Pseudomonadati</taxon>
        <taxon>Pseudomonadota</taxon>
        <taxon>Alphaproteobacteria</taxon>
        <taxon>Hyphomicrobiales</taxon>
        <taxon>Aurantimonadaceae</taxon>
        <taxon>Martelella</taxon>
    </lineage>
</organism>
<dbReference type="RefSeq" id="WP_354435305.1">
    <property type="nucleotide sequence ID" value="NZ_JBEPLY010000013.1"/>
</dbReference>
<dbReference type="EMBL" id="JBEPLY010000013">
    <property type="protein sequence ID" value="MET3601478.1"/>
    <property type="molecule type" value="Genomic_DNA"/>
</dbReference>
<gene>
    <name evidence="2" type="ORF">ABID12_003436</name>
</gene>
<dbReference type="PANTHER" id="PTHR30634">
    <property type="entry name" value="OUTER MEMBRANE LOLAB LIPOPROTEIN INSERTION APPARATUS"/>
    <property type="match status" value="1"/>
</dbReference>
<name>A0ABV2IEZ0_9HYPH</name>
<dbReference type="PANTHER" id="PTHR30634:SF16">
    <property type="entry name" value="OUTER-MEMBRANE LIPOPROTEIN LOLB"/>
    <property type="match status" value="1"/>
</dbReference>
<dbReference type="InterPro" id="IPR050458">
    <property type="entry name" value="LolB"/>
</dbReference>
<evidence type="ECO:0000259" key="1">
    <source>
        <dbReference type="SMART" id="SM00327"/>
    </source>
</evidence>
<dbReference type="SUPFAM" id="SSF53300">
    <property type="entry name" value="vWA-like"/>
    <property type="match status" value="1"/>
</dbReference>
<reference evidence="2 3" key="1">
    <citation type="submission" date="2024-06" db="EMBL/GenBank/DDBJ databases">
        <title>Genomic Encyclopedia of Type Strains, Phase IV (KMG-IV): sequencing the most valuable type-strain genomes for metagenomic binning, comparative biology and taxonomic classification.</title>
        <authorList>
            <person name="Goeker M."/>
        </authorList>
    </citation>
    <scope>NUCLEOTIDE SEQUENCE [LARGE SCALE GENOMIC DNA]</scope>
    <source>
        <strain evidence="2 3">DSM 28102</strain>
    </source>
</reference>